<accession>A0ACC2WL00</accession>
<keyword evidence="2" id="KW-1185">Reference proteome</keyword>
<dbReference type="Proteomes" id="UP001241377">
    <property type="component" value="Unassembled WGS sequence"/>
</dbReference>
<organism evidence="1 2">
    <name type="scientific">Naganishia cerealis</name>
    <dbReference type="NCBI Taxonomy" id="610337"/>
    <lineage>
        <taxon>Eukaryota</taxon>
        <taxon>Fungi</taxon>
        <taxon>Dikarya</taxon>
        <taxon>Basidiomycota</taxon>
        <taxon>Agaricomycotina</taxon>
        <taxon>Tremellomycetes</taxon>
        <taxon>Filobasidiales</taxon>
        <taxon>Filobasidiaceae</taxon>
        <taxon>Naganishia</taxon>
    </lineage>
</organism>
<evidence type="ECO:0000313" key="1">
    <source>
        <dbReference type="EMBL" id="KAJ9112312.1"/>
    </source>
</evidence>
<gene>
    <name evidence="1" type="ORF">QFC19_000731</name>
</gene>
<protein>
    <submittedName>
        <fullName evidence="1">Uncharacterized protein</fullName>
    </submittedName>
</protein>
<reference evidence="1" key="1">
    <citation type="submission" date="2023-04" db="EMBL/GenBank/DDBJ databases">
        <title>Draft Genome sequencing of Naganishia species isolated from polar environments using Oxford Nanopore Technology.</title>
        <authorList>
            <person name="Leo P."/>
            <person name="Venkateswaran K."/>
        </authorList>
    </citation>
    <scope>NUCLEOTIDE SEQUENCE</scope>
    <source>
        <strain evidence="1">MNA-CCFEE 5261</strain>
    </source>
</reference>
<sequence>MEGIVDQLDMVARKSEPSLEAELRTLIKDTDVVSLCTQHMKRLIDDVLSLSKLDSELLQISDVACRPLSFTREVLSMFEPELQSKAITYSLEVCDGYRQLVPDGVKVDPQRVTQVVSLSGTQSGSNVNISSEPLGSDYLYLIWSVQDTGPGLSEEESGRLFQRFQQAQPKTHVTYGGSGLVRHFRTFIAAE</sequence>
<name>A0ACC2WL00_9TREE</name>
<proteinExistence type="predicted"/>
<dbReference type="EMBL" id="JASBWR010000005">
    <property type="protein sequence ID" value="KAJ9112312.1"/>
    <property type="molecule type" value="Genomic_DNA"/>
</dbReference>
<evidence type="ECO:0000313" key="2">
    <source>
        <dbReference type="Proteomes" id="UP001241377"/>
    </source>
</evidence>
<comment type="caution">
    <text evidence="1">The sequence shown here is derived from an EMBL/GenBank/DDBJ whole genome shotgun (WGS) entry which is preliminary data.</text>
</comment>